<reference evidence="2 3" key="1">
    <citation type="journal article" date="2008" name="BMC Microbiol.">
        <title>Complete genome sequence of Treponema pallidum ssp. pallidum strain SS14 determined with oligonucleotide arrays.</title>
        <authorList>
            <person name="Matejkova P."/>
            <person name="Strouhal M."/>
            <person name="Smajs D."/>
            <person name="Norris S.J."/>
            <person name="Palzkill T."/>
            <person name="Petrosino J.F."/>
            <person name="Sodergren E."/>
            <person name="Norton J.E."/>
            <person name="Singh J."/>
            <person name="Richmond T.A."/>
            <person name="Molla M.N."/>
            <person name="Albert T.J."/>
            <person name="Weinstock G.M."/>
        </authorList>
    </citation>
    <scope>NUCLEOTIDE SEQUENCE [LARGE SCALE GENOMIC DNA]</scope>
    <source>
        <strain evidence="2 3">SS14</strain>
    </source>
</reference>
<gene>
    <name evidence="2" type="primary">thiJ</name>
    <name evidence="2" type="ordered locus">TPASS_0445</name>
</gene>
<dbReference type="EMBL" id="CP000805">
    <property type="protein sequence ID" value="ACD70870.1"/>
    <property type="molecule type" value="Genomic_DNA"/>
</dbReference>
<dbReference type="PATRIC" id="fig|243276.5.peg.474"/>
<dbReference type="InterPro" id="IPR029062">
    <property type="entry name" value="Class_I_gatase-like"/>
</dbReference>
<name>A0A0H3BKK9_TREPS</name>
<sequence length="209" mass="22045">MSVRVYLFVAHGFEEVETITPLDYLRRAGIALTLVGVGAEQVVSTRGLRVSCDCSLEALCASPGIADAACAADAVLLPGGLENCHTLAACAAVRDFVMRVHLRGGLVAALCAAPARVLSAWNLLGSRRYTCYPGMEPAVFSAHDDGVGKRTEEEKSRALRKPERARVVRDGNLLTACAAGAAEEFSFAVIEALCGVEVAQSVRAQVVAR</sequence>
<dbReference type="Gene3D" id="3.40.50.880">
    <property type="match status" value="1"/>
</dbReference>
<dbReference type="InterPro" id="IPR050325">
    <property type="entry name" value="Prot/Nucl_acid_deglycase"/>
</dbReference>
<accession>A0A0H3BKK9</accession>
<dbReference type="AlphaFoldDB" id="A0A0H3BKK9"/>
<dbReference type="CDD" id="cd03135">
    <property type="entry name" value="GATase1_DJ-1"/>
    <property type="match status" value="1"/>
</dbReference>
<proteinExistence type="predicted"/>
<dbReference type="GeneID" id="93876215"/>
<dbReference type="SUPFAM" id="SSF52317">
    <property type="entry name" value="Class I glutamine amidotransferase-like"/>
    <property type="match status" value="1"/>
</dbReference>
<dbReference type="Pfam" id="PF01965">
    <property type="entry name" value="DJ-1_PfpI"/>
    <property type="match status" value="1"/>
</dbReference>
<dbReference type="GO" id="GO:0005737">
    <property type="term" value="C:cytoplasm"/>
    <property type="evidence" value="ECO:0007669"/>
    <property type="project" value="TreeGrafter"/>
</dbReference>
<feature type="domain" description="DJ-1/PfpI" evidence="1">
    <location>
        <begin position="4"/>
        <end position="191"/>
    </location>
</feature>
<dbReference type="InterPro" id="IPR002818">
    <property type="entry name" value="DJ-1/PfpI"/>
</dbReference>
<dbReference type="PANTHER" id="PTHR48094">
    <property type="entry name" value="PROTEIN/NUCLEIC ACID DEGLYCASE DJ-1-RELATED"/>
    <property type="match status" value="1"/>
</dbReference>
<protein>
    <submittedName>
        <fullName evidence="2">4-methyl-5(B-hydroxyethyl)-thiazole monophosphate biosynthesis enzyme</fullName>
    </submittedName>
</protein>
<dbReference type="Proteomes" id="UP000001202">
    <property type="component" value="Chromosome"/>
</dbReference>
<evidence type="ECO:0000259" key="1">
    <source>
        <dbReference type="Pfam" id="PF01965"/>
    </source>
</evidence>
<evidence type="ECO:0000313" key="2">
    <source>
        <dbReference type="EMBL" id="ACD70870.1"/>
    </source>
</evidence>
<organism evidence="2 3">
    <name type="scientific">Treponema pallidum subsp. pallidum (strain SS14)</name>
    <dbReference type="NCBI Taxonomy" id="455434"/>
    <lineage>
        <taxon>Bacteria</taxon>
        <taxon>Pseudomonadati</taxon>
        <taxon>Spirochaetota</taxon>
        <taxon>Spirochaetia</taxon>
        <taxon>Spirochaetales</taxon>
        <taxon>Treponemataceae</taxon>
        <taxon>Treponema</taxon>
    </lineage>
</organism>
<dbReference type="PANTHER" id="PTHR48094:SF12">
    <property type="entry name" value="PARKINSON DISEASE PROTEIN 7 HOMOLOG"/>
    <property type="match status" value="1"/>
</dbReference>
<dbReference type="RefSeq" id="WP_010881893.1">
    <property type="nucleotide sequence ID" value="NC_010741.1"/>
</dbReference>
<evidence type="ECO:0000313" key="3">
    <source>
        <dbReference type="Proteomes" id="UP000001202"/>
    </source>
</evidence>
<dbReference type="KEGG" id="tpp:TPASS_0445"/>